<comment type="caution">
    <text evidence="10">The sequence shown here is derived from an EMBL/GenBank/DDBJ whole genome shotgun (WGS) entry which is preliminary data.</text>
</comment>
<dbReference type="InterPro" id="IPR037185">
    <property type="entry name" value="EmrE-like"/>
</dbReference>
<dbReference type="Pfam" id="PF00892">
    <property type="entry name" value="EamA"/>
    <property type="match status" value="2"/>
</dbReference>
<evidence type="ECO:0000313" key="11">
    <source>
        <dbReference type="Proteomes" id="UP000295132"/>
    </source>
</evidence>
<keyword evidence="4 7" id="KW-0812">Transmembrane</keyword>
<keyword evidence="5 7" id="KW-1133">Transmembrane helix</keyword>
<dbReference type="EMBL" id="SMYO01000003">
    <property type="protein sequence ID" value="TDK63184.1"/>
    <property type="molecule type" value="Genomic_DNA"/>
</dbReference>
<feature type="transmembrane region" description="Helical" evidence="7">
    <location>
        <begin position="212"/>
        <end position="233"/>
    </location>
</feature>
<comment type="subcellular location">
    <subcellularLocation>
        <location evidence="1">Cell membrane</location>
        <topology evidence="1">Multi-pass membrane protein</topology>
    </subcellularLocation>
</comment>
<evidence type="ECO:0000256" key="4">
    <source>
        <dbReference type="ARBA" id="ARBA00022692"/>
    </source>
</evidence>
<dbReference type="SUPFAM" id="SSF103481">
    <property type="entry name" value="Multidrug resistance efflux transporter EmrE"/>
    <property type="match status" value="2"/>
</dbReference>
<feature type="transmembrane region" description="Helical" evidence="7">
    <location>
        <begin position="64"/>
        <end position="86"/>
    </location>
</feature>
<protein>
    <submittedName>
        <fullName evidence="10">DMT family transporter</fullName>
    </submittedName>
</protein>
<proteinExistence type="inferred from homology"/>
<feature type="transmembrane region" description="Helical" evidence="7">
    <location>
        <begin position="182"/>
        <end position="200"/>
    </location>
</feature>
<dbReference type="InterPro" id="IPR051258">
    <property type="entry name" value="Diverse_Substrate_Transporter"/>
</dbReference>
<feature type="transmembrane region" description="Helical" evidence="7">
    <location>
        <begin position="33"/>
        <end position="52"/>
    </location>
</feature>
<dbReference type="EMBL" id="JAVGVR010000001">
    <property type="protein sequence ID" value="MDQ6597385.1"/>
    <property type="molecule type" value="Genomic_DNA"/>
</dbReference>
<reference evidence="10 11" key="1">
    <citation type="submission" date="2019-03" db="EMBL/GenBank/DDBJ databases">
        <title>Bacillus niacini sp. nov. a Nicotinate-Metabolizing Mesophile Isolated from Soil.</title>
        <authorList>
            <person name="Zhang G."/>
        </authorList>
    </citation>
    <scope>NUCLEOTIDE SEQUENCE [LARGE SCALE GENOMIC DNA]</scope>
    <source>
        <strain evidence="10 11">WN066</strain>
    </source>
</reference>
<evidence type="ECO:0000259" key="8">
    <source>
        <dbReference type="Pfam" id="PF00892"/>
    </source>
</evidence>
<comment type="similarity">
    <text evidence="2">Belongs to the EamA transporter family.</text>
</comment>
<evidence type="ECO:0000313" key="10">
    <source>
        <dbReference type="EMBL" id="TDK63184.1"/>
    </source>
</evidence>
<organism evidence="10 11">
    <name type="scientific">Bacillus salipaludis</name>
    <dbReference type="NCBI Taxonomy" id="2547811"/>
    <lineage>
        <taxon>Bacteria</taxon>
        <taxon>Bacillati</taxon>
        <taxon>Bacillota</taxon>
        <taxon>Bacilli</taxon>
        <taxon>Bacillales</taxon>
        <taxon>Bacillaceae</taxon>
        <taxon>Bacillus</taxon>
    </lineage>
</organism>
<evidence type="ECO:0000256" key="2">
    <source>
        <dbReference type="ARBA" id="ARBA00007362"/>
    </source>
</evidence>
<keyword evidence="3" id="KW-1003">Cell membrane</keyword>
<feature type="transmembrane region" description="Helical" evidence="7">
    <location>
        <begin position="92"/>
        <end position="113"/>
    </location>
</feature>
<feature type="transmembrane region" description="Helical" evidence="7">
    <location>
        <begin position="120"/>
        <end position="138"/>
    </location>
</feature>
<reference evidence="9" key="2">
    <citation type="submission" date="2023-08" db="EMBL/GenBank/DDBJ databases">
        <title>Nitrogen cycling bacteria in agricultural field soils.</title>
        <authorList>
            <person name="Jang J."/>
        </authorList>
    </citation>
    <scope>NUCLEOTIDE SEQUENCE</scope>
    <source>
        <strain evidence="9">PS3-36</strain>
    </source>
</reference>
<evidence type="ECO:0000313" key="9">
    <source>
        <dbReference type="EMBL" id="MDQ6597385.1"/>
    </source>
</evidence>
<evidence type="ECO:0000256" key="6">
    <source>
        <dbReference type="ARBA" id="ARBA00023136"/>
    </source>
</evidence>
<evidence type="ECO:0000256" key="7">
    <source>
        <dbReference type="SAM" id="Phobius"/>
    </source>
</evidence>
<dbReference type="PANTHER" id="PTHR42920">
    <property type="entry name" value="OS03G0707200 PROTEIN-RELATED"/>
    <property type="match status" value="1"/>
</dbReference>
<gene>
    <name evidence="10" type="ORF">E2K98_06955</name>
    <name evidence="9" type="ORF">RCG21_13630</name>
</gene>
<accession>A0A4R5VVC6</accession>
<evidence type="ECO:0000256" key="1">
    <source>
        <dbReference type="ARBA" id="ARBA00004651"/>
    </source>
</evidence>
<dbReference type="InterPro" id="IPR000620">
    <property type="entry name" value="EamA_dom"/>
</dbReference>
<feature type="transmembrane region" description="Helical" evidence="7">
    <location>
        <begin position="150"/>
        <end position="170"/>
    </location>
</feature>
<dbReference type="RefSeq" id="WP_133333527.1">
    <property type="nucleotide sequence ID" value="NZ_JAVGVR010000001.1"/>
</dbReference>
<keyword evidence="12" id="KW-1185">Reference proteome</keyword>
<keyword evidence="6 7" id="KW-0472">Membrane</keyword>
<evidence type="ECO:0000256" key="3">
    <source>
        <dbReference type="ARBA" id="ARBA00022475"/>
    </source>
</evidence>
<name>A0A4R5VVC6_9BACI</name>
<dbReference type="PANTHER" id="PTHR42920:SF15">
    <property type="entry name" value="MEMBRANE PROTEIN"/>
    <property type="match status" value="1"/>
</dbReference>
<evidence type="ECO:0000256" key="5">
    <source>
        <dbReference type="ARBA" id="ARBA00022989"/>
    </source>
</evidence>
<feature type="transmembrane region" description="Helical" evidence="7">
    <location>
        <begin position="268"/>
        <end position="287"/>
    </location>
</feature>
<dbReference type="Proteomes" id="UP000295132">
    <property type="component" value="Unassembled WGS sequence"/>
</dbReference>
<feature type="transmembrane region" description="Helical" evidence="7">
    <location>
        <begin position="245"/>
        <end position="262"/>
    </location>
</feature>
<evidence type="ECO:0000313" key="12">
    <source>
        <dbReference type="Proteomes" id="UP001178888"/>
    </source>
</evidence>
<feature type="domain" description="EamA" evidence="8">
    <location>
        <begin position="152"/>
        <end position="285"/>
    </location>
</feature>
<dbReference type="AlphaFoldDB" id="A0A4R5VVC6"/>
<sequence>MPIFYVFLLLLTSLLWGGNFVFGKFLVGHASPMTITTLRWMIAILVLLPIVLKQEKKLIPPKSSIIPLLFMGLTGVVFFNLFQFLALEKTSATNVGLISTLNPISIAIFSSYLLKEKLKILQIFSMGVSFLGVLMVLAKGELSHLLSLHFNIGDLWMIAAVIIWGLYSICSKWVMKKMSPMLATFYSGVFGLVILIPFNISSFQISNLNSSFLWAILYTGVISTVVCMVLWNIGVQKIGATSSGIFLNFNPIFTSILAYFFLGERMSWSEFGGSVIVIAGCFLFSWLRSGMNGKSTKVHVKFGS</sequence>
<dbReference type="Proteomes" id="UP001178888">
    <property type="component" value="Unassembled WGS sequence"/>
</dbReference>
<feature type="domain" description="EamA" evidence="8">
    <location>
        <begin position="5"/>
        <end position="137"/>
    </location>
</feature>
<dbReference type="GO" id="GO:0005886">
    <property type="term" value="C:plasma membrane"/>
    <property type="evidence" value="ECO:0007669"/>
    <property type="project" value="UniProtKB-SubCell"/>
</dbReference>